<sequence length="200" mass="21761">MFRAALTALALSAAASCAMAEGTLPGPDASLCDTAQLDPEAVMGDGWTMTVSRFRIRTEETPTYTSEIKRLPVRLYVVDGAFRMFGMVAPLSPVTFVEMPFGQGVWRWSGDPVLTLSDDPEAAQSSADVEAALGCTLSRFPRLAAQVETVSDDGRQFTHTIWLVALSADLMLGAWDWRTRDDGPEIHYTAGLRLARTQAE</sequence>
<dbReference type="AlphaFoldDB" id="A3VMP5"/>
<feature type="signal peptide" evidence="1">
    <location>
        <begin position="1"/>
        <end position="20"/>
    </location>
</feature>
<dbReference type="EMBL" id="AAMT01000036">
    <property type="protein sequence ID" value="EAQ10459.1"/>
    <property type="molecule type" value="Genomic_DNA"/>
</dbReference>
<evidence type="ECO:0000256" key="1">
    <source>
        <dbReference type="SAM" id="SignalP"/>
    </source>
</evidence>
<evidence type="ECO:0000313" key="3">
    <source>
        <dbReference type="Proteomes" id="UP000002931"/>
    </source>
</evidence>
<feature type="chain" id="PRO_5002662117" evidence="1">
    <location>
        <begin position="21"/>
        <end position="200"/>
    </location>
</feature>
<dbReference type="Proteomes" id="UP000002931">
    <property type="component" value="Unassembled WGS sequence"/>
</dbReference>
<organism evidence="2 3">
    <name type="scientific">Maritimibacter alkaliphilus HTCC2654</name>
    <dbReference type="NCBI Taxonomy" id="314271"/>
    <lineage>
        <taxon>Bacteria</taxon>
        <taxon>Pseudomonadati</taxon>
        <taxon>Pseudomonadota</taxon>
        <taxon>Alphaproteobacteria</taxon>
        <taxon>Rhodobacterales</taxon>
        <taxon>Roseobacteraceae</taxon>
        <taxon>Maritimibacter</taxon>
    </lineage>
</organism>
<dbReference type="RefSeq" id="WP_008329626.1">
    <property type="nucleotide sequence ID" value="NZ_CH902578.1"/>
</dbReference>
<reference evidence="2 3" key="1">
    <citation type="journal article" date="2010" name="J. Bacteriol.">
        <title>Genome sequences of Pelagibaca bermudensis HTCC2601T and Maritimibacter alkaliphilus HTCC2654T, the type strains of two marine Roseobacter genera.</title>
        <authorList>
            <person name="Thrash J.C."/>
            <person name="Cho J.C."/>
            <person name="Ferriera S."/>
            <person name="Johnson J."/>
            <person name="Vergin K.L."/>
            <person name="Giovannoni S.J."/>
        </authorList>
    </citation>
    <scope>NUCLEOTIDE SEQUENCE [LARGE SCALE GENOMIC DNA]</scope>
    <source>
        <strain evidence="2 3">HTCC2654</strain>
    </source>
</reference>
<accession>A3VMP5</accession>
<gene>
    <name evidence="2" type="ORF">RB2654_05752</name>
</gene>
<dbReference type="OrthoDB" id="3291337at2"/>
<keyword evidence="1" id="KW-0732">Signal</keyword>
<name>A3VMP5_9RHOB</name>
<comment type="caution">
    <text evidence="2">The sequence shown here is derived from an EMBL/GenBank/DDBJ whole genome shotgun (WGS) entry which is preliminary data.</text>
</comment>
<dbReference type="STRING" id="314271.RB2654_05752"/>
<evidence type="ECO:0000313" key="2">
    <source>
        <dbReference type="EMBL" id="EAQ10459.1"/>
    </source>
</evidence>
<dbReference type="HOGENOM" id="CLU_1364851_0_0_5"/>
<proteinExistence type="predicted"/>
<protein>
    <submittedName>
        <fullName evidence="2">Uncharacterized protein</fullName>
    </submittedName>
</protein>
<keyword evidence="3" id="KW-1185">Reference proteome</keyword>
<dbReference type="PROSITE" id="PS51257">
    <property type="entry name" value="PROKAR_LIPOPROTEIN"/>
    <property type="match status" value="1"/>
</dbReference>